<dbReference type="EMBL" id="GBRH01180822">
    <property type="protein sequence ID" value="JAE17074.1"/>
    <property type="molecule type" value="Transcribed_RNA"/>
</dbReference>
<dbReference type="AlphaFoldDB" id="A0A0A9G0S1"/>
<organism evidence="1">
    <name type="scientific">Arundo donax</name>
    <name type="common">Giant reed</name>
    <name type="synonym">Donax arundinaceus</name>
    <dbReference type="NCBI Taxonomy" id="35708"/>
    <lineage>
        <taxon>Eukaryota</taxon>
        <taxon>Viridiplantae</taxon>
        <taxon>Streptophyta</taxon>
        <taxon>Embryophyta</taxon>
        <taxon>Tracheophyta</taxon>
        <taxon>Spermatophyta</taxon>
        <taxon>Magnoliopsida</taxon>
        <taxon>Liliopsida</taxon>
        <taxon>Poales</taxon>
        <taxon>Poaceae</taxon>
        <taxon>PACMAD clade</taxon>
        <taxon>Arundinoideae</taxon>
        <taxon>Arundineae</taxon>
        <taxon>Arundo</taxon>
    </lineage>
</organism>
<sequence>MYRSKAVYFSLVLKSAEQSV</sequence>
<reference evidence="1" key="1">
    <citation type="submission" date="2014-09" db="EMBL/GenBank/DDBJ databases">
        <authorList>
            <person name="Magalhaes I.L.F."/>
            <person name="Oliveira U."/>
            <person name="Santos F.R."/>
            <person name="Vidigal T.H.D.A."/>
            <person name="Brescovit A.D."/>
            <person name="Santos A.J."/>
        </authorList>
    </citation>
    <scope>NUCLEOTIDE SEQUENCE</scope>
    <source>
        <tissue evidence="1">Shoot tissue taken approximately 20 cm above the soil surface</tissue>
    </source>
</reference>
<proteinExistence type="predicted"/>
<protein>
    <submittedName>
        <fullName evidence="1">Uncharacterized protein</fullName>
    </submittedName>
</protein>
<name>A0A0A9G0S1_ARUDO</name>
<accession>A0A0A9G0S1</accession>
<reference evidence="1" key="2">
    <citation type="journal article" date="2015" name="Data Brief">
        <title>Shoot transcriptome of the giant reed, Arundo donax.</title>
        <authorList>
            <person name="Barrero R.A."/>
            <person name="Guerrero F.D."/>
            <person name="Moolhuijzen P."/>
            <person name="Goolsby J.A."/>
            <person name="Tidwell J."/>
            <person name="Bellgard S.E."/>
            <person name="Bellgard M.I."/>
        </authorList>
    </citation>
    <scope>NUCLEOTIDE SEQUENCE</scope>
    <source>
        <tissue evidence="1">Shoot tissue taken approximately 20 cm above the soil surface</tissue>
    </source>
</reference>
<evidence type="ECO:0000313" key="1">
    <source>
        <dbReference type="EMBL" id="JAE17074.1"/>
    </source>
</evidence>